<dbReference type="Gene3D" id="3.40.50.300">
    <property type="entry name" value="P-loop containing nucleotide triphosphate hydrolases"/>
    <property type="match status" value="1"/>
</dbReference>
<protein>
    <submittedName>
        <fullName evidence="5">ABC transporter ATP-binding protein</fullName>
    </submittedName>
</protein>
<evidence type="ECO:0000256" key="3">
    <source>
        <dbReference type="ARBA" id="ARBA00022840"/>
    </source>
</evidence>
<reference evidence="5 6" key="1">
    <citation type="submission" date="2018-08" db="EMBL/GenBank/DDBJ databases">
        <title>A genome reference for cultivated species of the human gut microbiota.</title>
        <authorList>
            <person name="Zou Y."/>
            <person name="Xue W."/>
            <person name="Luo G."/>
        </authorList>
    </citation>
    <scope>NUCLEOTIDE SEQUENCE [LARGE SCALE GENOMIC DNA]</scope>
    <source>
        <strain evidence="5 6">TF11-11</strain>
    </source>
</reference>
<dbReference type="GO" id="GO:0005524">
    <property type="term" value="F:ATP binding"/>
    <property type="evidence" value="ECO:0007669"/>
    <property type="project" value="UniProtKB-KW"/>
</dbReference>
<dbReference type="InterPro" id="IPR050166">
    <property type="entry name" value="ABC_transporter_ATP-bind"/>
</dbReference>
<feature type="domain" description="ABC transporter" evidence="4">
    <location>
        <begin position="4"/>
        <end position="238"/>
    </location>
</feature>
<dbReference type="AlphaFoldDB" id="A0A3E4M708"/>
<sequence>MSGIQIKDLSFAYEAGGKLILKDINTEIGEGEFVCILGQSGCGKSTLLRLLAGLETATTGEILSDGVAIGEPSLNKGVVFQDYGLFPWMSAGENILLALKQRYPKRDKKELKEIAVNMIKAVGLDESIYKKLPKELSGGMKQRCAIAQAFSIDPPILLMDEPFGALDAVTRARLQDLVRELWTRDEKKKTVFFVTHDVDEALLLANRILVLGQSPSHIIYDVKITEELHPTRDTLFENIDMMKLRITLINQINKDVTKHI</sequence>
<dbReference type="Proteomes" id="UP000261208">
    <property type="component" value="Unassembled WGS sequence"/>
</dbReference>
<dbReference type="InterPro" id="IPR003593">
    <property type="entry name" value="AAA+_ATPase"/>
</dbReference>
<proteinExistence type="predicted"/>
<dbReference type="SUPFAM" id="SSF52540">
    <property type="entry name" value="P-loop containing nucleoside triphosphate hydrolases"/>
    <property type="match status" value="1"/>
</dbReference>
<gene>
    <name evidence="5" type="ORF">DXD10_13435</name>
</gene>
<dbReference type="Pfam" id="PF00005">
    <property type="entry name" value="ABC_tran"/>
    <property type="match status" value="1"/>
</dbReference>
<accession>A0A3E4M708</accession>
<organism evidence="5 6">
    <name type="scientific">Dorea formicigenerans</name>
    <dbReference type="NCBI Taxonomy" id="39486"/>
    <lineage>
        <taxon>Bacteria</taxon>
        <taxon>Bacillati</taxon>
        <taxon>Bacillota</taxon>
        <taxon>Clostridia</taxon>
        <taxon>Lachnospirales</taxon>
        <taxon>Lachnospiraceae</taxon>
        <taxon>Dorea</taxon>
    </lineage>
</organism>
<evidence type="ECO:0000313" key="6">
    <source>
        <dbReference type="Proteomes" id="UP000261208"/>
    </source>
</evidence>
<comment type="caution">
    <text evidence="5">The sequence shown here is derived from an EMBL/GenBank/DDBJ whole genome shotgun (WGS) entry which is preliminary data.</text>
</comment>
<dbReference type="SMART" id="SM00382">
    <property type="entry name" value="AAA"/>
    <property type="match status" value="1"/>
</dbReference>
<evidence type="ECO:0000259" key="4">
    <source>
        <dbReference type="PROSITE" id="PS50893"/>
    </source>
</evidence>
<dbReference type="EMBL" id="QSQQ01000019">
    <property type="protein sequence ID" value="RGK45499.1"/>
    <property type="molecule type" value="Genomic_DNA"/>
</dbReference>
<keyword evidence="2" id="KW-0547">Nucleotide-binding</keyword>
<dbReference type="PANTHER" id="PTHR42788">
    <property type="entry name" value="TAURINE IMPORT ATP-BINDING PROTEIN-RELATED"/>
    <property type="match status" value="1"/>
</dbReference>
<dbReference type="CDD" id="cd03293">
    <property type="entry name" value="ABC_NrtD_SsuB_transporters"/>
    <property type="match status" value="1"/>
</dbReference>
<keyword evidence="1" id="KW-0813">Transport</keyword>
<dbReference type="GO" id="GO:0016887">
    <property type="term" value="F:ATP hydrolysis activity"/>
    <property type="evidence" value="ECO:0007669"/>
    <property type="project" value="InterPro"/>
</dbReference>
<keyword evidence="3 5" id="KW-0067">ATP-binding</keyword>
<evidence type="ECO:0000256" key="1">
    <source>
        <dbReference type="ARBA" id="ARBA00022448"/>
    </source>
</evidence>
<dbReference type="InterPro" id="IPR027417">
    <property type="entry name" value="P-loop_NTPase"/>
</dbReference>
<evidence type="ECO:0000256" key="2">
    <source>
        <dbReference type="ARBA" id="ARBA00022741"/>
    </source>
</evidence>
<dbReference type="InterPro" id="IPR003439">
    <property type="entry name" value="ABC_transporter-like_ATP-bd"/>
</dbReference>
<dbReference type="PANTHER" id="PTHR42788:SF13">
    <property type="entry name" value="ALIPHATIC SULFONATES IMPORT ATP-BINDING PROTEIN SSUB"/>
    <property type="match status" value="1"/>
</dbReference>
<evidence type="ECO:0000313" key="5">
    <source>
        <dbReference type="EMBL" id="RGK45499.1"/>
    </source>
</evidence>
<dbReference type="RefSeq" id="WP_117650413.1">
    <property type="nucleotide sequence ID" value="NZ_QSQQ01000019.1"/>
</dbReference>
<dbReference type="PROSITE" id="PS50893">
    <property type="entry name" value="ABC_TRANSPORTER_2"/>
    <property type="match status" value="1"/>
</dbReference>
<name>A0A3E4M708_9FIRM</name>